<keyword evidence="3" id="KW-1185">Reference proteome</keyword>
<evidence type="ECO:0000256" key="1">
    <source>
        <dbReference type="SAM" id="MobiDB-lite"/>
    </source>
</evidence>
<sequence>MSAPTPGAQAAGAQTSGAPSPGAQTAGAQSSGAPAPGASGVQTSGAPAADAQTAGGRAESTFVVSEFTPTEWKSEVQTGLPTGTVLMRKDFTGDIDGWAQTMFCYSFDEQRGGTYVAIESFTGGIGGHAGTCNIAHSATTKGTDRTDEFLLIVPGSGTDALQGISGSGRIVIDPDGTHHLLLAYTLDPPD</sequence>
<accession>A0A849A680</accession>
<dbReference type="AlphaFoldDB" id="A0A849A680"/>
<reference evidence="2 3" key="1">
    <citation type="submission" date="2020-05" db="EMBL/GenBank/DDBJ databases">
        <title>Nakamurella sp. DB0629 isolated from air conditioner.</title>
        <authorList>
            <person name="Kim D.H."/>
            <person name="Kim D.-U."/>
        </authorList>
    </citation>
    <scope>NUCLEOTIDE SEQUENCE [LARGE SCALE GENOMIC DNA]</scope>
    <source>
        <strain evidence="2 3">DB0629</strain>
    </source>
</reference>
<dbReference type="EMBL" id="JABEND010000002">
    <property type="protein sequence ID" value="NNG35156.1"/>
    <property type="molecule type" value="Genomic_DNA"/>
</dbReference>
<name>A0A849A680_9ACTN</name>
<gene>
    <name evidence="2" type="ORF">HKD39_05410</name>
</gene>
<dbReference type="Gene3D" id="2.40.350.10">
    <property type="entry name" value="SO1590-like"/>
    <property type="match status" value="1"/>
</dbReference>
<dbReference type="Proteomes" id="UP000562984">
    <property type="component" value="Unassembled WGS sequence"/>
</dbReference>
<feature type="compositionally biased region" description="Low complexity" evidence="1">
    <location>
        <begin position="1"/>
        <end position="40"/>
    </location>
</feature>
<organism evidence="2 3">
    <name type="scientific">Nakamurella aerolata</name>
    <dbReference type="NCBI Taxonomy" id="1656892"/>
    <lineage>
        <taxon>Bacteria</taxon>
        <taxon>Bacillati</taxon>
        <taxon>Actinomycetota</taxon>
        <taxon>Actinomycetes</taxon>
        <taxon>Nakamurellales</taxon>
        <taxon>Nakamurellaceae</taxon>
        <taxon>Nakamurella</taxon>
    </lineage>
</organism>
<dbReference type="InterPro" id="IPR021607">
    <property type="entry name" value="DUF3224"/>
</dbReference>
<dbReference type="Pfam" id="PF11528">
    <property type="entry name" value="DUF3224"/>
    <property type="match status" value="1"/>
</dbReference>
<dbReference type="RefSeq" id="WP_171198771.1">
    <property type="nucleotide sequence ID" value="NZ_JABEND010000002.1"/>
</dbReference>
<feature type="region of interest" description="Disordered" evidence="1">
    <location>
        <begin position="1"/>
        <end position="57"/>
    </location>
</feature>
<comment type="caution">
    <text evidence="2">The sequence shown here is derived from an EMBL/GenBank/DDBJ whole genome shotgun (WGS) entry which is preliminary data.</text>
</comment>
<protein>
    <submittedName>
        <fullName evidence="2">DUF3224 family protein</fullName>
    </submittedName>
</protein>
<evidence type="ECO:0000313" key="3">
    <source>
        <dbReference type="Proteomes" id="UP000562984"/>
    </source>
</evidence>
<dbReference type="SUPFAM" id="SSF159238">
    <property type="entry name" value="SO1590-like"/>
    <property type="match status" value="1"/>
</dbReference>
<evidence type="ECO:0000313" key="2">
    <source>
        <dbReference type="EMBL" id="NNG35156.1"/>
    </source>
</evidence>
<dbReference type="InterPro" id="IPR023159">
    <property type="entry name" value="SO1590-like_sf"/>
</dbReference>
<proteinExistence type="predicted"/>